<gene>
    <name evidence="2" type="ORF">MUK42_35039</name>
</gene>
<feature type="compositionally biased region" description="Low complexity" evidence="1">
    <location>
        <begin position="23"/>
        <end position="35"/>
    </location>
</feature>
<dbReference type="PANTHER" id="PTHR35831">
    <property type="entry name" value="OS01G0642200 PROTEIN"/>
    <property type="match status" value="1"/>
</dbReference>
<keyword evidence="3" id="KW-1185">Reference proteome</keyword>
<name>A0A9E7KC35_9LILI</name>
<sequence>MATVKAARPAGVVVGERKEPAKAGDGAPKAPVAKQAPKKSEKKPRELKKKSECCCDACVCAALRFGR</sequence>
<dbReference type="PANTHER" id="PTHR35831:SF2">
    <property type="entry name" value="OS01G0642200 PROTEIN"/>
    <property type="match status" value="1"/>
</dbReference>
<feature type="region of interest" description="Disordered" evidence="1">
    <location>
        <begin position="1"/>
        <end position="51"/>
    </location>
</feature>
<protein>
    <submittedName>
        <fullName evidence="2">Uncharacterized protein</fullName>
    </submittedName>
</protein>
<evidence type="ECO:0000256" key="1">
    <source>
        <dbReference type="SAM" id="MobiDB-lite"/>
    </source>
</evidence>
<evidence type="ECO:0000313" key="2">
    <source>
        <dbReference type="EMBL" id="URE14798.1"/>
    </source>
</evidence>
<organism evidence="2 3">
    <name type="scientific">Musa troglodytarum</name>
    <name type="common">fe'i banana</name>
    <dbReference type="NCBI Taxonomy" id="320322"/>
    <lineage>
        <taxon>Eukaryota</taxon>
        <taxon>Viridiplantae</taxon>
        <taxon>Streptophyta</taxon>
        <taxon>Embryophyta</taxon>
        <taxon>Tracheophyta</taxon>
        <taxon>Spermatophyta</taxon>
        <taxon>Magnoliopsida</taxon>
        <taxon>Liliopsida</taxon>
        <taxon>Zingiberales</taxon>
        <taxon>Musaceae</taxon>
        <taxon>Musa</taxon>
    </lineage>
</organism>
<dbReference type="AlphaFoldDB" id="A0A9E7KC35"/>
<dbReference type="EMBL" id="CP097509">
    <property type="protein sequence ID" value="URE14798.1"/>
    <property type="molecule type" value="Genomic_DNA"/>
</dbReference>
<evidence type="ECO:0000313" key="3">
    <source>
        <dbReference type="Proteomes" id="UP001055439"/>
    </source>
</evidence>
<accession>A0A9E7KC35</accession>
<dbReference type="Proteomes" id="UP001055439">
    <property type="component" value="Chromosome 7"/>
</dbReference>
<proteinExistence type="predicted"/>
<reference evidence="2" key="1">
    <citation type="submission" date="2022-05" db="EMBL/GenBank/DDBJ databases">
        <title>The Musa troglodytarum L. genome provides insights into the mechanism of non-climacteric behaviour and enrichment of carotenoids.</title>
        <authorList>
            <person name="Wang J."/>
        </authorList>
    </citation>
    <scope>NUCLEOTIDE SEQUENCE</scope>
    <source>
        <tissue evidence="2">Leaf</tissue>
    </source>
</reference>
<feature type="compositionally biased region" description="Basic residues" evidence="1">
    <location>
        <begin position="36"/>
        <end position="48"/>
    </location>
</feature>